<proteinExistence type="predicted"/>
<dbReference type="InterPro" id="IPR053197">
    <property type="entry name" value="F-box_SCFL_complex_component"/>
</dbReference>
<comment type="caution">
    <text evidence="2">The sequence shown here is derived from an EMBL/GenBank/DDBJ whole genome shotgun (WGS) entry which is preliminary data.</text>
</comment>
<dbReference type="Pfam" id="PF23622">
    <property type="entry name" value="LRR_At1g61320_AtMIF1"/>
    <property type="match status" value="1"/>
</dbReference>
<organism evidence="2 3">
    <name type="scientific">Rhynchospora pubera</name>
    <dbReference type="NCBI Taxonomy" id="906938"/>
    <lineage>
        <taxon>Eukaryota</taxon>
        <taxon>Viridiplantae</taxon>
        <taxon>Streptophyta</taxon>
        <taxon>Embryophyta</taxon>
        <taxon>Tracheophyta</taxon>
        <taxon>Spermatophyta</taxon>
        <taxon>Magnoliopsida</taxon>
        <taxon>Liliopsida</taxon>
        <taxon>Poales</taxon>
        <taxon>Cyperaceae</taxon>
        <taxon>Cyperoideae</taxon>
        <taxon>Rhynchosporeae</taxon>
        <taxon>Rhynchospora</taxon>
    </lineage>
</organism>
<feature type="domain" description="At1g61320/AtMIF1 LRR" evidence="1">
    <location>
        <begin position="74"/>
        <end position="346"/>
    </location>
</feature>
<dbReference type="SUPFAM" id="SSF52047">
    <property type="entry name" value="RNI-like"/>
    <property type="match status" value="1"/>
</dbReference>
<evidence type="ECO:0000259" key="1">
    <source>
        <dbReference type="Pfam" id="PF23622"/>
    </source>
</evidence>
<dbReference type="Proteomes" id="UP001140206">
    <property type="component" value="Chromosome 1"/>
</dbReference>
<dbReference type="InterPro" id="IPR055357">
    <property type="entry name" value="LRR_At1g61320_AtMIF1"/>
</dbReference>
<gene>
    <name evidence="2" type="ORF">LUZ62_015002</name>
</gene>
<protein>
    <submittedName>
        <fullName evidence="2">F-box family protein</fullName>
    </submittedName>
</protein>
<dbReference type="SUPFAM" id="SSF81383">
    <property type="entry name" value="F-box domain"/>
    <property type="match status" value="1"/>
</dbReference>
<accession>A0AAV8GGD3</accession>
<dbReference type="InterPro" id="IPR036047">
    <property type="entry name" value="F-box-like_dom_sf"/>
</dbReference>
<keyword evidence="3" id="KW-1185">Reference proteome</keyword>
<sequence>MMSNLPEELFLDITRLSSMKARAAVQTCLLSKRWNHLWERLPDLNFDLSEFYSEDLNQYEQRFSRFVSTMLERRKTDTLDKFRLSCFDVCDKQHCSSIERWILYAIQHKVRVVELEVCVWSVRRVLTHKNIPYDSIEELDLRLGDCNSFGIEMLKAQRDYIAPQSVHLPRLLKLQLRGLCMCSRDFFTELISGCPSLEELWLESFNMPRKFSICSQNLQHLTIKECSGIHNLTFEAPKLLSFCFFGSISDFMHVSDQCGDMPSLTHATLALLTDRHNLYSLDETLENLSFIETLELCASKIKVESKSPSYDLTMYNLKKLSICLHGFEYFPCIWKSLLNLEKLTMWTSCQHSYQHYNGILNWDEELQSALMECKTLKTVEVVCSTLDDQKRQLVDDLCQLGDVKIVISNRGCS</sequence>
<dbReference type="AlphaFoldDB" id="A0AAV8GGD3"/>
<evidence type="ECO:0000313" key="3">
    <source>
        <dbReference type="Proteomes" id="UP001140206"/>
    </source>
</evidence>
<evidence type="ECO:0000313" key="2">
    <source>
        <dbReference type="EMBL" id="KAJ4802436.1"/>
    </source>
</evidence>
<name>A0AAV8GGD3_9POAL</name>
<dbReference type="PANTHER" id="PTHR34223">
    <property type="entry name" value="OS11G0201299 PROTEIN"/>
    <property type="match status" value="1"/>
</dbReference>
<reference evidence="2" key="1">
    <citation type="submission" date="2022-08" db="EMBL/GenBank/DDBJ databases">
        <authorList>
            <person name="Marques A."/>
        </authorList>
    </citation>
    <scope>NUCLEOTIDE SEQUENCE</scope>
    <source>
        <strain evidence="2">RhyPub2mFocal</strain>
        <tissue evidence="2">Leaves</tissue>
    </source>
</reference>
<dbReference type="EMBL" id="JAMFTS010000001">
    <property type="protein sequence ID" value="KAJ4802436.1"/>
    <property type="molecule type" value="Genomic_DNA"/>
</dbReference>